<organism evidence="1 2">
    <name type="scientific">Liquidambar formosana</name>
    <name type="common">Formosan gum</name>
    <dbReference type="NCBI Taxonomy" id="63359"/>
    <lineage>
        <taxon>Eukaryota</taxon>
        <taxon>Viridiplantae</taxon>
        <taxon>Streptophyta</taxon>
        <taxon>Embryophyta</taxon>
        <taxon>Tracheophyta</taxon>
        <taxon>Spermatophyta</taxon>
        <taxon>Magnoliopsida</taxon>
        <taxon>eudicotyledons</taxon>
        <taxon>Gunneridae</taxon>
        <taxon>Pentapetalae</taxon>
        <taxon>Saxifragales</taxon>
        <taxon>Altingiaceae</taxon>
        <taxon>Liquidambar</taxon>
    </lineage>
</organism>
<reference evidence="1 2" key="1">
    <citation type="journal article" date="2024" name="Plant J.">
        <title>Genome sequences and population genomics reveal climatic adaptation and genomic divergence between two closely related sweetgum species.</title>
        <authorList>
            <person name="Xu W.Q."/>
            <person name="Ren C.Q."/>
            <person name="Zhang X.Y."/>
            <person name="Comes H.P."/>
            <person name="Liu X.H."/>
            <person name="Li Y.G."/>
            <person name="Kettle C.J."/>
            <person name="Jalonen R."/>
            <person name="Gaisberger H."/>
            <person name="Ma Y.Z."/>
            <person name="Qiu Y.X."/>
        </authorList>
    </citation>
    <scope>NUCLEOTIDE SEQUENCE [LARGE SCALE GENOMIC DNA]</scope>
    <source>
        <strain evidence="1">Hangzhou</strain>
    </source>
</reference>
<protein>
    <submittedName>
        <fullName evidence="1">Uncharacterized protein</fullName>
    </submittedName>
</protein>
<sequence length="178" mass="19602">MASGSHSGPSGVMDNIKLWDIRSGKAVWELKEKIDCFSDVTVSDNLSAIFKVGVNFGEVFFADLRNLGAENPWVCLGDKRKVVNGKKEGVGCKIESHGNQVSCSKGGDLELWSEVLINSSRKSEDGLEDRVFRRNLMGIVKDIGGSRITHMGFGGNKMFVTRKDQQSVEVWQSSVRGF</sequence>
<dbReference type="InterPro" id="IPR045068">
    <property type="entry name" value="BACURD1-3"/>
</dbReference>
<dbReference type="InterPro" id="IPR011047">
    <property type="entry name" value="Quinoprotein_ADH-like_sf"/>
</dbReference>
<name>A0AAP0N7J8_LIQFO</name>
<comment type="caution">
    <text evidence="1">The sequence shown here is derived from an EMBL/GenBank/DDBJ whole genome shotgun (WGS) entry which is preliminary data.</text>
</comment>
<dbReference type="PANTHER" id="PTHR11145:SF23">
    <property type="entry name" value="PROTEIN BINDING PROTEIN"/>
    <property type="match status" value="1"/>
</dbReference>
<dbReference type="AlphaFoldDB" id="A0AAP0N7J8"/>
<keyword evidence="2" id="KW-1185">Reference proteome</keyword>
<dbReference type="PANTHER" id="PTHR11145">
    <property type="entry name" value="BTB/POZ DOMAIN-CONTAINING ADAPTER FOR CUL3-MEDIATED RHOA DEGRADATION PROTEIN FAMILY MEMBER"/>
    <property type="match status" value="1"/>
</dbReference>
<gene>
    <name evidence="1" type="ORF">L1049_025361</name>
</gene>
<accession>A0AAP0N7J8</accession>
<dbReference type="EMBL" id="JBBPBK010000060">
    <property type="protein sequence ID" value="KAK9266781.1"/>
    <property type="molecule type" value="Genomic_DNA"/>
</dbReference>
<evidence type="ECO:0000313" key="1">
    <source>
        <dbReference type="EMBL" id="KAK9266781.1"/>
    </source>
</evidence>
<dbReference type="SUPFAM" id="SSF50998">
    <property type="entry name" value="Quinoprotein alcohol dehydrogenase-like"/>
    <property type="match status" value="1"/>
</dbReference>
<proteinExistence type="predicted"/>
<dbReference type="Proteomes" id="UP001415857">
    <property type="component" value="Unassembled WGS sequence"/>
</dbReference>
<evidence type="ECO:0000313" key="2">
    <source>
        <dbReference type="Proteomes" id="UP001415857"/>
    </source>
</evidence>